<accession>A0A3M7SA54</accession>
<sequence length="151" mass="17774">MQGFNSSIEKSYSILDFPMYTSEAHIFGCFFHLKKSLLRHIRDDDPSKKNCNLSTDQNFVRFYSKLVACLIFIPTENVVDAFAASQLNKLYKYFEDNYIGARGRENTQIRAKISYHDGIFSKFDFKEGKYDQLDITVIKNKMYHHKNKTNR</sequence>
<reference evidence="1 2" key="1">
    <citation type="journal article" date="2018" name="Sci. Rep.">
        <title>Genomic signatures of local adaptation to the degree of environmental predictability in rotifers.</title>
        <authorList>
            <person name="Franch-Gras L."/>
            <person name="Hahn C."/>
            <person name="Garcia-Roger E.M."/>
            <person name="Carmona M.J."/>
            <person name="Serra M."/>
            <person name="Gomez A."/>
        </authorList>
    </citation>
    <scope>NUCLEOTIDE SEQUENCE [LARGE SCALE GENOMIC DNA]</scope>
    <source>
        <strain evidence="1">HYR1</strain>
    </source>
</reference>
<evidence type="ECO:0008006" key="3">
    <source>
        <dbReference type="Google" id="ProtNLM"/>
    </source>
</evidence>
<dbReference type="Proteomes" id="UP000276133">
    <property type="component" value="Unassembled WGS sequence"/>
</dbReference>
<proteinExistence type="predicted"/>
<keyword evidence="2" id="KW-1185">Reference proteome</keyword>
<protein>
    <recommendedName>
        <fullName evidence="3">MULE transposase domain-containing protein</fullName>
    </recommendedName>
</protein>
<gene>
    <name evidence="1" type="ORF">BpHYR1_038727</name>
</gene>
<dbReference type="AlphaFoldDB" id="A0A3M7SA54"/>
<dbReference type="OrthoDB" id="93990at2759"/>
<evidence type="ECO:0000313" key="1">
    <source>
        <dbReference type="EMBL" id="RNA32599.1"/>
    </source>
</evidence>
<dbReference type="EMBL" id="REGN01001783">
    <property type="protein sequence ID" value="RNA32599.1"/>
    <property type="molecule type" value="Genomic_DNA"/>
</dbReference>
<evidence type="ECO:0000313" key="2">
    <source>
        <dbReference type="Proteomes" id="UP000276133"/>
    </source>
</evidence>
<organism evidence="1 2">
    <name type="scientific">Brachionus plicatilis</name>
    <name type="common">Marine rotifer</name>
    <name type="synonym">Brachionus muelleri</name>
    <dbReference type="NCBI Taxonomy" id="10195"/>
    <lineage>
        <taxon>Eukaryota</taxon>
        <taxon>Metazoa</taxon>
        <taxon>Spiralia</taxon>
        <taxon>Gnathifera</taxon>
        <taxon>Rotifera</taxon>
        <taxon>Eurotatoria</taxon>
        <taxon>Monogononta</taxon>
        <taxon>Pseudotrocha</taxon>
        <taxon>Ploima</taxon>
        <taxon>Brachionidae</taxon>
        <taxon>Brachionus</taxon>
    </lineage>
</organism>
<comment type="caution">
    <text evidence="1">The sequence shown here is derived from an EMBL/GenBank/DDBJ whole genome shotgun (WGS) entry which is preliminary data.</text>
</comment>
<name>A0A3M7SA54_BRAPC</name>